<dbReference type="EMBL" id="LCYA01000078">
    <property type="protein sequence ID" value="KWV87174.1"/>
    <property type="molecule type" value="Genomic_DNA"/>
</dbReference>
<comment type="caution">
    <text evidence="1">The sequence shown here is derived from an EMBL/GenBank/DDBJ whole genome shotgun (WGS) entry which is preliminary data.</text>
</comment>
<evidence type="ECO:0000313" key="2">
    <source>
        <dbReference type="Proteomes" id="UP000061348"/>
    </source>
</evidence>
<name>A0A120G7F8_PSEFL</name>
<dbReference type="AlphaFoldDB" id="A0A120G7F8"/>
<gene>
    <name evidence="1" type="ORF">PFLmoz3_03022</name>
</gene>
<reference evidence="1 2" key="1">
    <citation type="submission" date="2015-05" db="EMBL/GenBank/DDBJ databases">
        <title>A genomic and transcriptomic approach to investigate the blue pigment phenotype in Pseudomonas fluorescens.</title>
        <authorList>
            <person name="Andreani N.A."/>
            <person name="Cardazzo B."/>
        </authorList>
    </citation>
    <scope>NUCLEOTIDE SEQUENCE [LARGE SCALE GENOMIC DNA]</scope>
    <source>
        <strain evidence="1 2">Ps_22</strain>
    </source>
</reference>
<evidence type="ECO:0000313" key="1">
    <source>
        <dbReference type="EMBL" id="KWV87174.1"/>
    </source>
</evidence>
<organism evidence="1 2">
    <name type="scientific">Pseudomonas fluorescens</name>
    <dbReference type="NCBI Taxonomy" id="294"/>
    <lineage>
        <taxon>Bacteria</taxon>
        <taxon>Pseudomonadati</taxon>
        <taxon>Pseudomonadota</taxon>
        <taxon>Gammaproteobacteria</taxon>
        <taxon>Pseudomonadales</taxon>
        <taxon>Pseudomonadaceae</taxon>
        <taxon>Pseudomonas</taxon>
    </lineage>
</organism>
<accession>A0A120G7F8</accession>
<protein>
    <submittedName>
        <fullName evidence="1">Uncharacterized protein</fullName>
    </submittedName>
</protein>
<proteinExistence type="predicted"/>
<sequence>MFSTKKRVALTQKQVLFQTRLRPAIEAEPQGRGFFQQRGDNVGAAHHFDFQIDPWMFAMKTREKVVESVGINPADHQQAHFADHFITRLLQGVAHLRDLAVHLSGNGKDLLTGFGEHEARASAQDELAIQLFFQALERLADGRLRQMQAGGGAADAQFLADHAEGAQQVPVQAVIEQRVNIAAEFGHGGAR</sequence>
<dbReference type="Proteomes" id="UP000061348">
    <property type="component" value="Unassembled WGS sequence"/>
</dbReference>